<sequence>MTRYPFLLALALLSAGSAQAAGDAVAGQSAFRQCASCHQLGSSARGGFAPQLNAVIGRTAGSTTDFSYSAAMKNARIIWTEKNLAAFLRAPGDFIPGNKMRFYGISNEQQIADLLAYLRTQH</sequence>
<evidence type="ECO:0000256" key="7">
    <source>
        <dbReference type="SAM" id="SignalP"/>
    </source>
</evidence>
<protein>
    <submittedName>
        <fullName evidence="9">Cytochrome c family protein</fullName>
    </submittedName>
</protein>
<evidence type="ECO:0000256" key="4">
    <source>
        <dbReference type="ARBA" id="ARBA00022982"/>
    </source>
</evidence>
<accession>A0A850QBY6</accession>
<evidence type="ECO:0000256" key="2">
    <source>
        <dbReference type="ARBA" id="ARBA00022617"/>
    </source>
</evidence>
<dbReference type="InterPro" id="IPR002327">
    <property type="entry name" value="Cyt_c_1A/1B"/>
</dbReference>
<dbReference type="SUPFAM" id="SSF46626">
    <property type="entry name" value="Cytochrome c"/>
    <property type="match status" value="1"/>
</dbReference>
<evidence type="ECO:0000256" key="1">
    <source>
        <dbReference type="ARBA" id="ARBA00022448"/>
    </source>
</evidence>
<evidence type="ECO:0000313" key="9">
    <source>
        <dbReference type="EMBL" id="NVO77081.1"/>
    </source>
</evidence>
<keyword evidence="7" id="KW-0732">Signal</keyword>
<reference evidence="9 10" key="1">
    <citation type="submission" date="2020-06" db="EMBL/GenBank/DDBJ databases">
        <authorList>
            <person name="Qiu C."/>
            <person name="Liu Z."/>
        </authorList>
    </citation>
    <scope>NUCLEOTIDE SEQUENCE [LARGE SCALE GENOMIC DNA]</scope>
    <source>
        <strain evidence="9 10">EM 1</strain>
    </source>
</reference>
<dbReference type="EMBL" id="JABXYJ010000002">
    <property type="protein sequence ID" value="NVO77081.1"/>
    <property type="molecule type" value="Genomic_DNA"/>
</dbReference>
<feature type="domain" description="Cytochrome c" evidence="8">
    <location>
        <begin position="22"/>
        <end position="122"/>
    </location>
</feature>
<dbReference type="PANTHER" id="PTHR11961">
    <property type="entry name" value="CYTOCHROME C"/>
    <property type="match status" value="1"/>
</dbReference>
<keyword evidence="2 6" id="KW-0349">Heme</keyword>
<dbReference type="InterPro" id="IPR036909">
    <property type="entry name" value="Cyt_c-like_dom_sf"/>
</dbReference>
<gene>
    <name evidence="9" type="ORF">HV832_04470</name>
</gene>
<evidence type="ECO:0000256" key="3">
    <source>
        <dbReference type="ARBA" id="ARBA00022723"/>
    </source>
</evidence>
<evidence type="ECO:0000256" key="5">
    <source>
        <dbReference type="ARBA" id="ARBA00023004"/>
    </source>
</evidence>
<evidence type="ECO:0000313" key="10">
    <source>
        <dbReference type="Proteomes" id="UP000588051"/>
    </source>
</evidence>
<dbReference type="Proteomes" id="UP000588051">
    <property type="component" value="Unassembled WGS sequence"/>
</dbReference>
<dbReference type="Pfam" id="PF00034">
    <property type="entry name" value="Cytochrom_C"/>
    <property type="match status" value="1"/>
</dbReference>
<evidence type="ECO:0000256" key="6">
    <source>
        <dbReference type="PROSITE-ProRule" id="PRU00433"/>
    </source>
</evidence>
<keyword evidence="4" id="KW-0249">Electron transport</keyword>
<feature type="signal peptide" evidence="7">
    <location>
        <begin position="1"/>
        <end position="20"/>
    </location>
</feature>
<evidence type="ECO:0000259" key="8">
    <source>
        <dbReference type="PROSITE" id="PS51007"/>
    </source>
</evidence>
<dbReference type="GO" id="GO:0020037">
    <property type="term" value="F:heme binding"/>
    <property type="evidence" value="ECO:0007669"/>
    <property type="project" value="InterPro"/>
</dbReference>
<keyword evidence="10" id="KW-1185">Reference proteome</keyword>
<feature type="chain" id="PRO_5032421773" evidence="7">
    <location>
        <begin position="21"/>
        <end position="122"/>
    </location>
</feature>
<comment type="caution">
    <text evidence="9">The sequence shown here is derived from an EMBL/GenBank/DDBJ whole genome shotgun (WGS) entry which is preliminary data.</text>
</comment>
<keyword evidence="3 6" id="KW-0479">Metal-binding</keyword>
<dbReference type="GO" id="GO:0046872">
    <property type="term" value="F:metal ion binding"/>
    <property type="evidence" value="ECO:0007669"/>
    <property type="project" value="UniProtKB-KW"/>
</dbReference>
<dbReference type="InterPro" id="IPR009056">
    <property type="entry name" value="Cyt_c-like_dom"/>
</dbReference>
<keyword evidence="5 6" id="KW-0408">Iron</keyword>
<dbReference type="PRINTS" id="PR00604">
    <property type="entry name" value="CYTCHRMECIAB"/>
</dbReference>
<dbReference type="Gene3D" id="1.10.760.10">
    <property type="entry name" value="Cytochrome c-like domain"/>
    <property type="match status" value="1"/>
</dbReference>
<proteinExistence type="predicted"/>
<organism evidence="9 10">
    <name type="scientific">Undibacterium oligocarboniphilum</name>
    <dbReference type="NCBI Taxonomy" id="666702"/>
    <lineage>
        <taxon>Bacteria</taxon>
        <taxon>Pseudomonadati</taxon>
        <taxon>Pseudomonadota</taxon>
        <taxon>Betaproteobacteria</taxon>
        <taxon>Burkholderiales</taxon>
        <taxon>Oxalobacteraceae</taxon>
        <taxon>Undibacterium</taxon>
    </lineage>
</organism>
<dbReference type="GO" id="GO:0009055">
    <property type="term" value="F:electron transfer activity"/>
    <property type="evidence" value="ECO:0007669"/>
    <property type="project" value="InterPro"/>
</dbReference>
<keyword evidence="1" id="KW-0813">Transport</keyword>
<dbReference type="AlphaFoldDB" id="A0A850QBY6"/>
<name>A0A850QBY6_9BURK</name>
<dbReference type="PROSITE" id="PS51007">
    <property type="entry name" value="CYTC"/>
    <property type="match status" value="1"/>
</dbReference>